<gene>
    <name evidence="2" type="ORF">VITISV_033464</name>
</gene>
<proteinExistence type="predicted"/>
<evidence type="ECO:0000256" key="1">
    <source>
        <dbReference type="SAM" id="MobiDB-lite"/>
    </source>
</evidence>
<reference evidence="2" key="1">
    <citation type="journal article" date="2007" name="PLoS ONE">
        <title>The first genome sequence of an elite grapevine cultivar (Pinot noir Vitis vinifera L.): coping with a highly heterozygous genome.</title>
        <authorList>
            <person name="Velasco R."/>
            <person name="Zharkikh A."/>
            <person name="Troggio M."/>
            <person name="Cartwright D.A."/>
            <person name="Cestaro A."/>
            <person name="Pruss D."/>
            <person name="Pindo M."/>
            <person name="FitzGerald L.M."/>
            <person name="Vezzulli S."/>
            <person name="Reid J."/>
            <person name="Malacarne G."/>
            <person name="Iliev D."/>
            <person name="Coppola G."/>
            <person name="Wardell B."/>
            <person name="Micheletti D."/>
            <person name="Macalma T."/>
            <person name="Facci M."/>
            <person name="Mitchell J.T."/>
            <person name="Perazzolli M."/>
            <person name="Eldredge G."/>
            <person name="Gatto P."/>
            <person name="Oyzerski R."/>
            <person name="Moretto M."/>
            <person name="Gutin N."/>
            <person name="Stefanini M."/>
            <person name="Chen Y."/>
            <person name="Segala C."/>
            <person name="Davenport C."/>
            <person name="Dematte L."/>
            <person name="Mraz A."/>
            <person name="Battilana J."/>
            <person name="Stormo K."/>
            <person name="Costa F."/>
            <person name="Tao Q."/>
            <person name="Si-Ammour A."/>
            <person name="Harkins T."/>
            <person name="Lackey A."/>
            <person name="Perbost C."/>
            <person name="Taillon B."/>
            <person name="Stella A."/>
            <person name="Solovyev V."/>
            <person name="Fawcett J.A."/>
            <person name="Sterck L."/>
            <person name="Vandepoele K."/>
            <person name="Grando S.M."/>
            <person name="Toppo S."/>
            <person name="Moser C."/>
            <person name="Lanchbury J."/>
            <person name="Bogden R."/>
            <person name="Skolnick M."/>
            <person name="Sgaramella V."/>
            <person name="Bhatnagar S.K."/>
            <person name="Fontana P."/>
            <person name="Gutin A."/>
            <person name="Van de Peer Y."/>
            <person name="Salamini F."/>
            <person name="Viola R."/>
        </authorList>
    </citation>
    <scope>NUCLEOTIDE SEQUENCE</scope>
</reference>
<sequence length="427" mass="48118">MYLSMFSVSKLILVPKQSNYQFSSIVDDPSTDVESVLEKYGILVKDPFLRYVQELPSIPMVLNWRPFWSSSPVKGDKALVGRTPFHRMIWELFAIALWDRAVLKGLNPKDPDRAAKQAWPFEANSFCLRPPCEVASDEDRPLRVLPVKQHLPWALLTNEFSVAIRLEDCLNGFFSGRLNNVADALSGKAELAALKLDEQASTRQDQESPGKSRPNKQRNERLAFTLIRALAHPFSFVSLGAHRRADLTEAFESPPTDLLHATFLPPAVPYMIRNGDSFIPYPYNNGRGEKRRPSGATISVDQRKRTLIDSGSVAVANKRDPSLLPVFPPMSTCFPSRCNQRPLRLVRTETLRQSTYGYLTIAQCPFAAGACLTYFTYSRHLPQNSPMLENDTGVGPSPLFRPQVESAVYFVRAQLTPRYGMAWASWH</sequence>
<feature type="compositionally biased region" description="Basic and acidic residues" evidence="1">
    <location>
        <begin position="197"/>
        <end position="210"/>
    </location>
</feature>
<evidence type="ECO:0000313" key="2">
    <source>
        <dbReference type="EMBL" id="CAN70459.1"/>
    </source>
</evidence>
<name>A5BRD7_VITVI</name>
<accession>A5BRD7</accession>
<dbReference type="AlphaFoldDB" id="A5BRD7"/>
<feature type="region of interest" description="Disordered" evidence="1">
    <location>
        <begin position="197"/>
        <end position="218"/>
    </location>
</feature>
<dbReference type="EMBL" id="AM468297">
    <property type="protein sequence ID" value="CAN70459.1"/>
    <property type="molecule type" value="Genomic_DNA"/>
</dbReference>
<protein>
    <submittedName>
        <fullName evidence="2">Uncharacterized protein</fullName>
    </submittedName>
</protein>
<organism evidence="2">
    <name type="scientific">Vitis vinifera</name>
    <name type="common">Grape</name>
    <dbReference type="NCBI Taxonomy" id="29760"/>
    <lineage>
        <taxon>Eukaryota</taxon>
        <taxon>Viridiplantae</taxon>
        <taxon>Streptophyta</taxon>
        <taxon>Embryophyta</taxon>
        <taxon>Tracheophyta</taxon>
        <taxon>Spermatophyta</taxon>
        <taxon>Magnoliopsida</taxon>
        <taxon>eudicotyledons</taxon>
        <taxon>Gunneridae</taxon>
        <taxon>Pentapetalae</taxon>
        <taxon>rosids</taxon>
        <taxon>Vitales</taxon>
        <taxon>Vitaceae</taxon>
        <taxon>Viteae</taxon>
        <taxon>Vitis</taxon>
    </lineage>
</organism>